<evidence type="ECO:0000256" key="2">
    <source>
        <dbReference type="ARBA" id="ARBA00022723"/>
    </source>
</evidence>
<evidence type="ECO:0000256" key="3">
    <source>
        <dbReference type="ARBA" id="ARBA00023004"/>
    </source>
</evidence>
<accession>A0A1I8FQA2</accession>
<keyword evidence="3" id="KW-0408">Iron</keyword>
<evidence type="ECO:0000259" key="5">
    <source>
        <dbReference type="PROSITE" id="PS51296"/>
    </source>
</evidence>
<reference evidence="7" key="1">
    <citation type="submission" date="2016-11" db="UniProtKB">
        <authorList>
            <consortium name="WormBaseParasite"/>
        </authorList>
    </citation>
    <scope>IDENTIFICATION</scope>
</reference>
<dbReference type="SUPFAM" id="SSF50022">
    <property type="entry name" value="ISP domain"/>
    <property type="match status" value="1"/>
</dbReference>
<dbReference type="InterPro" id="IPR017941">
    <property type="entry name" value="Rieske_2Fe-2S"/>
</dbReference>
<dbReference type="PROSITE" id="PS51296">
    <property type="entry name" value="RIESKE"/>
    <property type="match status" value="1"/>
</dbReference>
<proteinExistence type="predicted"/>
<dbReference type="GO" id="GO:0051537">
    <property type="term" value="F:2 iron, 2 sulfur cluster binding"/>
    <property type="evidence" value="ECO:0007669"/>
    <property type="project" value="UniProtKB-KW"/>
</dbReference>
<dbReference type="AlphaFoldDB" id="A0A1I8FQA2"/>
<keyword evidence="6" id="KW-1185">Reference proteome</keyword>
<dbReference type="Proteomes" id="UP000095280">
    <property type="component" value="Unplaced"/>
</dbReference>
<keyword evidence="4" id="KW-0411">Iron-sulfur</keyword>
<dbReference type="WBParaSite" id="maker-unitig_43326-snap-gene-0.2-mRNA-1">
    <property type="protein sequence ID" value="maker-unitig_43326-snap-gene-0.2-mRNA-1"/>
    <property type="gene ID" value="maker-unitig_43326-snap-gene-0.2"/>
</dbReference>
<sequence length="561" mass="62600">RRGPPRPPTWPPDCRRPPVPAAERAYGRWTLREVQLAESLTPYAGGEKILPGIAYSPFLVRQQMRTPRWQRRRRRLSIVEGPLSDCRVDEAVLLNQRIFMLLPDLLFDDLKDLLPLPPLCDTVRQNGMELAFAAHWGCGLRLRPSLSPRGGPMNFGQLVNDYNGDCLLRCPWHGYTFNLFANGEIHSPSSRTDLRLRNVPAVERDQLGRLYIGYDQLSKLWFSYTPAEELTKIRFRDTAFNFYRPCSAALLAAPPSTSARLARRCRLLQTSAFSFPTRCQPRPPSGFGFAGTGPLLRPHLVLDFPHLPQGTPPLLYGPLPVSDLPLRPPLTATSGFGFAAPAASRPRAHGTFRFSDLPHRPPLPATSGLDLPHAAASITGHFRFWICRTRPRSSRAPLLYHHFRFGFRAHRPPLLPLPGFAFPRFRRAAPQLRHVLDLANRPAPPSLPPPHLAPDLARPVSSRLAPLARLAGGACRSCYVGWRPLPASSVAFFASLTQPALFPDERDSVLARWNQLQPPKDEDGLVGLTVTKAAHRDLPRPGVKGRAISVARQQAQFDAAY</sequence>
<feature type="domain" description="Rieske" evidence="5">
    <location>
        <begin position="149"/>
        <end position="210"/>
    </location>
</feature>
<dbReference type="Gene3D" id="2.102.10.10">
    <property type="entry name" value="Rieske [2Fe-2S] iron-sulphur domain"/>
    <property type="match status" value="1"/>
</dbReference>
<dbReference type="GO" id="GO:0046872">
    <property type="term" value="F:metal ion binding"/>
    <property type="evidence" value="ECO:0007669"/>
    <property type="project" value="UniProtKB-KW"/>
</dbReference>
<keyword evidence="1" id="KW-0001">2Fe-2S</keyword>
<dbReference type="InterPro" id="IPR036922">
    <property type="entry name" value="Rieske_2Fe-2S_sf"/>
</dbReference>
<evidence type="ECO:0000313" key="7">
    <source>
        <dbReference type="WBParaSite" id="maker-unitig_43326-snap-gene-0.2-mRNA-1"/>
    </source>
</evidence>
<protein>
    <submittedName>
        <fullName evidence="7">Rieske domain-containing protein</fullName>
    </submittedName>
</protein>
<name>A0A1I8FQA2_9PLAT</name>
<evidence type="ECO:0000313" key="6">
    <source>
        <dbReference type="Proteomes" id="UP000095280"/>
    </source>
</evidence>
<keyword evidence="2" id="KW-0479">Metal-binding</keyword>
<organism evidence="6 7">
    <name type="scientific">Macrostomum lignano</name>
    <dbReference type="NCBI Taxonomy" id="282301"/>
    <lineage>
        <taxon>Eukaryota</taxon>
        <taxon>Metazoa</taxon>
        <taxon>Spiralia</taxon>
        <taxon>Lophotrochozoa</taxon>
        <taxon>Platyhelminthes</taxon>
        <taxon>Rhabditophora</taxon>
        <taxon>Macrostomorpha</taxon>
        <taxon>Macrostomida</taxon>
        <taxon>Macrostomidae</taxon>
        <taxon>Macrostomum</taxon>
    </lineage>
</organism>
<evidence type="ECO:0000256" key="4">
    <source>
        <dbReference type="ARBA" id="ARBA00023014"/>
    </source>
</evidence>
<evidence type="ECO:0000256" key="1">
    <source>
        <dbReference type="ARBA" id="ARBA00022714"/>
    </source>
</evidence>